<proteinExistence type="predicted"/>
<reference evidence="1 2" key="1">
    <citation type="journal article" date="2014" name="PLoS Genet.">
        <title>Phylogenetically driven sequencing of extremely halophilic archaea reveals strategies for static and dynamic osmo-response.</title>
        <authorList>
            <person name="Becker E.A."/>
            <person name="Seitzer P.M."/>
            <person name="Tritt A."/>
            <person name="Larsen D."/>
            <person name="Krusor M."/>
            <person name="Yao A.I."/>
            <person name="Wu D."/>
            <person name="Madern D."/>
            <person name="Eisen J.A."/>
            <person name="Darling A.E."/>
            <person name="Facciotti M.T."/>
        </authorList>
    </citation>
    <scope>NUCLEOTIDE SEQUENCE [LARGE SCALE GENOMIC DNA]</scope>
    <source>
        <strain evidence="1 2">JCM 10990</strain>
    </source>
</reference>
<comment type="caution">
    <text evidence="1">The sequence shown here is derived from an EMBL/GenBank/DDBJ whole genome shotgun (WGS) entry which is preliminary data.</text>
</comment>
<sequence length="64" mass="7018">MIMMIMMVQIINMLPRQRVVGVLLLLSSTTKSLGSTTILTVPFKIGKTMVGLKIYTTDGLMVGM</sequence>
<evidence type="ECO:0000313" key="1">
    <source>
        <dbReference type="EMBL" id="ELZ03193.1"/>
    </source>
</evidence>
<gene>
    <name evidence="1" type="ORF">C482_04204</name>
</gene>
<evidence type="ECO:0000313" key="2">
    <source>
        <dbReference type="Proteomes" id="UP000011693"/>
    </source>
</evidence>
<dbReference type="EMBL" id="AOIN01000034">
    <property type="protein sequence ID" value="ELZ03193.1"/>
    <property type="molecule type" value="Genomic_DNA"/>
</dbReference>
<name>M0AYY8_9EURY</name>
<organism evidence="1 2">
    <name type="scientific">Natrialba chahannaoensis JCM 10990</name>
    <dbReference type="NCBI Taxonomy" id="1227492"/>
    <lineage>
        <taxon>Archaea</taxon>
        <taxon>Methanobacteriati</taxon>
        <taxon>Methanobacteriota</taxon>
        <taxon>Stenosarchaea group</taxon>
        <taxon>Halobacteria</taxon>
        <taxon>Halobacteriales</taxon>
        <taxon>Natrialbaceae</taxon>
        <taxon>Natrialba</taxon>
    </lineage>
</organism>
<dbReference type="Proteomes" id="UP000011693">
    <property type="component" value="Unassembled WGS sequence"/>
</dbReference>
<dbReference type="AlphaFoldDB" id="M0AYY8"/>
<accession>M0AYY8</accession>
<keyword evidence="2" id="KW-1185">Reference proteome</keyword>
<protein>
    <submittedName>
        <fullName evidence="1">Uncharacterized protein</fullName>
    </submittedName>
</protein>